<evidence type="ECO:0000256" key="7">
    <source>
        <dbReference type="PROSITE-ProRule" id="PRU00089"/>
    </source>
</evidence>
<dbReference type="Proteomes" id="UP000075902">
    <property type="component" value="Unassembled WGS sequence"/>
</dbReference>
<dbReference type="EnsemblMetazoa" id="AMEC021917-RA">
    <property type="protein sequence ID" value="AMEC021917-PA"/>
    <property type="gene ID" value="AMEC021917"/>
</dbReference>
<evidence type="ECO:0000256" key="2">
    <source>
        <dbReference type="ARBA" id="ARBA00022473"/>
    </source>
</evidence>
<evidence type="ECO:0000256" key="4">
    <source>
        <dbReference type="ARBA" id="ARBA00023125"/>
    </source>
</evidence>
<dbReference type="PROSITE" id="PS00657">
    <property type="entry name" value="FORK_HEAD_1"/>
    <property type="match status" value="1"/>
</dbReference>
<feature type="compositionally biased region" description="Polar residues" evidence="8">
    <location>
        <begin position="453"/>
        <end position="470"/>
    </location>
</feature>
<sequence>MPASPQSSSAVSPSKLPPPKAKHPTNVPYDPLVHVNSKPPFSFSSLIFMAIENSQQKALPVKEIYAWIVHQFPYFKTAPTGWKNSVRHNLSLNKCFQKVEKAANLGKGSLWMVEPQYRPNLVQALSRSPFHAGSGIDKATYKSMQQQRSTNASPTGNGSHYSKDNFPQLTSRLAPADAQNGLLHQDDLDDISRSSTPIDYDGGANGDLAPGASGPPHHSPYLPQHHHIAHEQQHQHQLPAVHHAHQQLIAVAGGGFHRHSNGSPEPPMNGAANGATGTTTTTYLTTADGTTIVSCPGGVVYMNGGSVGGAASLPKELVTGREWSADTIEDVNAATAMLALKHGPKIFTESSFRNGNPPVITTSPSEDHTYSAGGVGVQEQLAVANGAAANGGTAAVVANGLSCCSSSDERYEPPQHSKHHHHHYSHHQPAPQHHTAIHHEHQPQQHSIRHSDNVSNGTSSDATYESSEER</sequence>
<dbReference type="STRING" id="34690.A0A182UK73"/>
<keyword evidence="11" id="KW-1185">Reference proteome</keyword>
<dbReference type="InterPro" id="IPR036390">
    <property type="entry name" value="WH_DNA-bd_sf"/>
</dbReference>
<evidence type="ECO:0000256" key="8">
    <source>
        <dbReference type="SAM" id="MobiDB-lite"/>
    </source>
</evidence>
<evidence type="ECO:0000256" key="3">
    <source>
        <dbReference type="ARBA" id="ARBA00023015"/>
    </source>
</evidence>
<feature type="region of interest" description="Disordered" evidence="8">
    <location>
        <begin position="254"/>
        <end position="276"/>
    </location>
</feature>
<feature type="region of interest" description="Disordered" evidence="8">
    <location>
        <begin position="406"/>
        <end position="470"/>
    </location>
</feature>
<dbReference type="InterPro" id="IPR018122">
    <property type="entry name" value="TF_fork_head_CS_1"/>
</dbReference>
<feature type="DNA-binding region" description="Fork-head" evidence="7">
    <location>
        <begin position="38"/>
        <end position="123"/>
    </location>
</feature>
<keyword evidence="2" id="KW-0217">Developmental protein</keyword>
<name>A0A182UK73_9DIPT</name>
<dbReference type="InterPro" id="IPR030456">
    <property type="entry name" value="TF_fork_head_CS_2"/>
</dbReference>
<feature type="domain" description="Fork-head" evidence="9">
    <location>
        <begin position="38"/>
        <end position="123"/>
    </location>
</feature>
<dbReference type="InterPro" id="IPR036388">
    <property type="entry name" value="WH-like_DNA-bd_sf"/>
</dbReference>
<dbReference type="AlphaFoldDB" id="A0A182UK73"/>
<reference evidence="10" key="2">
    <citation type="submission" date="2020-05" db="UniProtKB">
        <authorList>
            <consortium name="EnsemblMetazoa"/>
        </authorList>
    </citation>
    <scope>IDENTIFICATION</scope>
    <source>
        <strain evidence="10">CM1001059</strain>
    </source>
</reference>
<dbReference type="PROSITE" id="PS00658">
    <property type="entry name" value="FORK_HEAD_2"/>
    <property type="match status" value="1"/>
</dbReference>
<evidence type="ECO:0000256" key="1">
    <source>
        <dbReference type="ARBA" id="ARBA00004123"/>
    </source>
</evidence>
<reference evidence="11" key="1">
    <citation type="submission" date="2014-01" db="EMBL/GenBank/DDBJ databases">
        <title>The Genome Sequence of Anopheles melas CM1001059_A (V2).</title>
        <authorList>
            <consortium name="The Broad Institute Genomics Platform"/>
            <person name="Neafsey D.E."/>
            <person name="Besansky N."/>
            <person name="Howell P."/>
            <person name="Walton C."/>
            <person name="Young S.K."/>
            <person name="Zeng Q."/>
            <person name="Gargeya S."/>
            <person name="Fitzgerald M."/>
            <person name="Haas B."/>
            <person name="Abouelleil A."/>
            <person name="Allen A.W."/>
            <person name="Alvarado L."/>
            <person name="Arachchi H.M."/>
            <person name="Berlin A.M."/>
            <person name="Chapman S.B."/>
            <person name="Gainer-Dewar J."/>
            <person name="Goldberg J."/>
            <person name="Griggs A."/>
            <person name="Gujja S."/>
            <person name="Hansen M."/>
            <person name="Howarth C."/>
            <person name="Imamovic A."/>
            <person name="Ireland A."/>
            <person name="Larimer J."/>
            <person name="McCowan C."/>
            <person name="Murphy C."/>
            <person name="Pearson M."/>
            <person name="Poon T.W."/>
            <person name="Priest M."/>
            <person name="Roberts A."/>
            <person name="Saif S."/>
            <person name="Shea T."/>
            <person name="Sisk P."/>
            <person name="Sykes S."/>
            <person name="Wortman J."/>
            <person name="Nusbaum C."/>
            <person name="Birren B."/>
        </authorList>
    </citation>
    <scope>NUCLEOTIDE SEQUENCE [LARGE SCALE GENOMIC DNA]</scope>
    <source>
        <strain evidence="11">CM1001059</strain>
    </source>
</reference>
<dbReference type="VEuPathDB" id="VectorBase:AMEC021917"/>
<evidence type="ECO:0000313" key="11">
    <source>
        <dbReference type="Proteomes" id="UP000075902"/>
    </source>
</evidence>
<keyword evidence="4 7" id="KW-0238">DNA-binding</keyword>
<feature type="region of interest" description="Disordered" evidence="8">
    <location>
        <begin position="142"/>
        <end position="167"/>
    </location>
</feature>
<dbReference type="InterPro" id="IPR047119">
    <property type="entry name" value="FOXN2/3-like"/>
</dbReference>
<dbReference type="GO" id="GO:0005634">
    <property type="term" value="C:nucleus"/>
    <property type="evidence" value="ECO:0007669"/>
    <property type="project" value="UniProtKB-SubCell"/>
</dbReference>
<keyword evidence="5" id="KW-0804">Transcription</keyword>
<dbReference type="SUPFAM" id="SSF46785">
    <property type="entry name" value="Winged helix' DNA-binding domain"/>
    <property type="match status" value="1"/>
</dbReference>
<protein>
    <recommendedName>
        <fullName evidence="9">Fork-head domain-containing protein</fullName>
    </recommendedName>
</protein>
<accession>A0A182UK73</accession>
<dbReference type="InterPro" id="IPR001766">
    <property type="entry name" value="Fork_head_dom"/>
</dbReference>
<dbReference type="Gene3D" id="1.10.10.10">
    <property type="entry name" value="Winged helix-like DNA-binding domain superfamily/Winged helix DNA-binding domain"/>
    <property type="match status" value="1"/>
</dbReference>
<evidence type="ECO:0000259" key="9">
    <source>
        <dbReference type="PROSITE" id="PS50039"/>
    </source>
</evidence>
<evidence type="ECO:0000256" key="6">
    <source>
        <dbReference type="ARBA" id="ARBA00023242"/>
    </source>
</evidence>
<organism evidence="10 11">
    <name type="scientific">Anopheles melas</name>
    <dbReference type="NCBI Taxonomy" id="34690"/>
    <lineage>
        <taxon>Eukaryota</taxon>
        <taxon>Metazoa</taxon>
        <taxon>Ecdysozoa</taxon>
        <taxon>Arthropoda</taxon>
        <taxon>Hexapoda</taxon>
        <taxon>Insecta</taxon>
        <taxon>Pterygota</taxon>
        <taxon>Neoptera</taxon>
        <taxon>Endopterygota</taxon>
        <taxon>Diptera</taxon>
        <taxon>Nematocera</taxon>
        <taxon>Culicoidea</taxon>
        <taxon>Culicidae</taxon>
        <taxon>Anophelinae</taxon>
        <taxon>Anopheles</taxon>
    </lineage>
</organism>
<dbReference type="PRINTS" id="PR00053">
    <property type="entry name" value="FORKHEAD"/>
</dbReference>
<dbReference type="SMART" id="SM00339">
    <property type="entry name" value="FH"/>
    <property type="match status" value="1"/>
</dbReference>
<feature type="compositionally biased region" description="Low complexity" evidence="8">
    <location>
        <begin position="1"/>
        <end position="14"/>
    </location>
</feature>
<feature type="region of interest" description="Disordered" evidence="8">
    <location>
        <begin position="185"/>
        <end position="223"/>
    </location>
</feature>
<evidence type="ECO:0000313" key="10">
    <source>
        <dbReference type="EnsemblMetazoa" id="AMEC021917-PA"/>
    </source>
</evidence>
<dbReference type="PANTHER" id="PTHR13962:SF22">
    <property type="entry name" value="FORKHEAD BOX PROTEIN N3-LIKE PROTEIN"/>
    <property type="match status" value="1"/>
</dbReference>
<evidence type="ECO:0000256" key="5">
    <source>
        <dbReference type="ARBA" id="ARBA00023163"/>
    </source>
</evidence>
<comment type="subcellular location">
    <subcellularLocation>
        <location evidence="1 7">Nucleus</location>
    </subcellularLocation>
</comment>
<keyword evidence="6 7" id="KW-0539">Nucleus</keyword>
<proteinExistence type="predicted"/>
<dbReference type="PROSITE" id="PS50039">
    <property type="entry name" value="FORK_HEAD_3"/>
    <property type="match status" value="1"/>
</dbReference>
<dbReference type="GO" id="GO:0000987">
    <property type="term" value="F:cis-regulatory region sequence-specific DNA binding"/>
    <property type="evidence" value="ECO:0007669"/>
    <property type="project" value="TreeGrafter"/>
</dbReference>
<feature type="region of interest" description="Disordered" evidence="8">
    <location>
        <begin position="1"/>
        <end position="25"/>
    </location>
</feature>
<dbReference type="Pfam" id="PF00250">
    <property type="entry name" value="Forkhead"/>
    <property type="match status" value="1"/>
</dbReference>
<dbReference type="GO" id="GO:0003700">
    <property type="term" value="F:DNA-binding transcription factor activity"/>
    <property type="evidence" value="ECO:0007669"/>
    <property type="project" value="InterPro"/>
</dbReference>
<dbReference type="PANTHER" id="PTHR13962">
    <property type="entry name" value="FORKHEAD BOX PROTEIN N3-LIKE PROTEIN-RELATED"/>
    <property type="match status" value="1"/>
</dbReference>
<keyword evidence="3" id="KW-0805">Transcription regulation</keyword>
<feature type="compositionally biased region" description="Basic residues" evidence="8">
    <location>
        <begin position="416"/>
        <end position="426"/>
    </location>
</feature>